<dbReference type="InterPro" id="IPR000515">
    <property type="entry name" value="MetI-like"/>
</dbReference>
<accession>A0ABT2PD71</accession>
<feature type="compositionally biased region" description="Low complexity" evidence="8">
    <location>
        <begin position="10"/>
        <end position="21"/>
    </location>
</feature>
<dbReference type="EMBL" id="JAODOR010000010">
    <property type="protein sequence ID" value="MCT9002364.1"/>
    <property type="molecule type" value="Genomic_DNA"/>
</dbReference>
<dbReference type="SUPFAM" id="SSF161098">
    <property type="entry name" value="MetI-like"/>
    <property type="match status" value="1"/>
</dbReference>
<evidence type="ECO:0000256" key="3">
    <source>
        <dbReference type="ARBA" id="ARBA00022475"/>
    </source>
</evidence>
<evidence type="ECO:0000256" key="8">
    <source>
        <dbReference type="SAM" id="MobiDB-lite"/>
    </source>
</evidence>
<comment type="similarity">
    <text evidence="7">Belongs to the binding-protein-dependent transport system permease family.</text>
</comment>
<feature type="transmembrane region" description="Helical" evidence="7">
    <location>
        <begin position="42"/>
        <end position="66"/>
    </location>
</feature>
<evidence type="ECO:0000256" key="5">
    <source>
        <dbReference type="ARBA" id="ARBA00022989"/>
    </source>
</evidence>
<keyword evidence="3" id="KW-1003">Cell membrane</keyword>
<dbReference type="PANTHER" id="PTHR43744">
    <property type="entry name" value="ABC TRANSPORTER PERMEASE PROTEIN MG189-RELATED-RELATED"/>
    <property type="match status" value="1"/>
</dbReference>
<dbReference type="InterPro" id="IPR035906">
    <property type="entry name" value="MetI-like_sf"/>
</dbReference>
<keyword evidence="2 7" id="KW-0813">Transport</keyword>
<evidence type="ECO:0000256" key="4">
    <source>
        <dbReference type="ARBA" id="ARBA00022692"/>
    </source>
</evidence>
<feature type="transmembrane region" description="Helical" evidence="7">
    <location>
        <begin position="172"/>
        <end position="193"/>
    </location>
</feature>
<organism evidence="10 11">
    <name type="scientific">Microbacterium memoriense</name>
    <dbReference type="NCBI Taxonomy" id="2978350"/>
    <lineage>
        <taxon>Bacteria</taxon>
        <taxon>Bacillati</taxon>
        <taxon>Actinomycetota</taxon>
        <taxon>Actinomycetes</taxon>
        <taxon>Micrococcales</taxon>
        <taxon>Microbacteriaceae</taxon>
        <taxon>Microbacterium</taxon>
    </lineage>
</organism>
<feature type="transmembrane region" description="Helical" evidence="7">
    <location>
        <begin position="292"/>
        <end position="312"/>
    </location>
</feature>
<feature type="domain" description="ABC transmembrane type-1" evidence="9">
    <location>
        <begin position="106"/>
        <end position="310"/>
    </location>
</feature>
<evidence type="ECO:0000256" key="6">
    <source>
        <dbReference type="ARBA" id="ARBA00023136"/>
    </source>
</evidence>
<evidence type="ECO:0000313" key="10">
    <source>
        <dbReference type="EMBL" id="MCT9002364.1"/>
    </source>
</evidence>
<comment type="caution">
    <text evidence="10">The sequence shown here is derived from an EMBL/GenBank/DDBJ whole genome shotgun (WGS) entry which is preliminary data.</text>
</comment>
<feature type="transmembrane region" description="Helical" evidence="7">
    <location>
        <begin position="141"/>
        <end position="160"/>
    </location>
</feature>
<keyword evidence="11" id="KW-1185">Reference proteome</keyword>
<evidence type="ECO:0000256" key="7">
    <source>
        <dbReference type="RuleBase" id="RU363032"/>
    </source>
</evidence>
<evidence type="ECO:0000256" key="1">
    <source>
        <dbReference type="ARBA" id="ARBA00004651"/>
    </source>
</evidence>
<keyword evidence="5 7" id="KW-1133">Transmembrane helix</keyword>
<dbReference type="PANTHER" id="PTHR43744:SF9">
    <property type="entry name" value="POLYGALACTURONAN_RHAMNOGALACTURONAN TRANSPORT SYSTEM PERMEASE PROTEIN YTCP"/>
    <property type="match status" value="1"/>
</dbReference>
<dbReference type="CDD" id="cd06261">
    <property type="entry name" value="TM_PBP2"/>
    <property type="match status" value="1"/>
</dbReference>
<name>A0ABT2PD71_9MICO</name>
<sequence length="327" mass="35970">MTQMIPAPPAAEATPSADAPASRPIPPRTKRGSWRDRAADPVFNFFAIGMLLVAIVAILYPLYFIVIASVSEPSEILNGNVWLWPQGFTLEGYARIFADETIIRGFGNSVLYTVVGTAISVAAILCAAYALSRKDLYGRTFFMLLFVITMFIDGGLIARYLVVRDLGMLNTIWAIVLPGAIGVWNLIIARAFFENNVPEELREAAQLDGANDFRFFFQIVLPLSKPLIFLMIMIHLVANWNAFFDALIFLNDETMYPLQLVLRNVLIQSEVTAAGGAGALDSYAAAQRLGELIKYGMIVVSTIPLIIVLPFMQKHFTKGALLGAVKS</sequence>
<evidence type="ECO:0000313" key="11">
    <source>
        <dbReference type="Proteomes" id="UP001300496"/>
    </source>
</evidence>
<protein>
    <submittedName>
        <fullName evidence="10">Carbohydrate ABC transporter permease</fullName>
    </submittedName>
</protein>
<feature type="transmembrane region" description="Helical" evidence="7">
    <location>
        <begin position="110"/>
        <end position="129"/>
    </location>
</feature>
<evidence type="ECO:0000259" key="9">
    <source>
        <dbReference type="PROSITE" id="PS50928"/>
    </source>
</evidence>
<dbReference type="Proteomes" id="UP001300496">
    <property type="component" value="Unassembled WGS sequence"/>
</dbReference>
<comment type="subcellular location">
    <subcellularLocation>
        <location evidence="1 7">Cell membrane</location>
        <topology evidence="1 7">Multi-pass membrane protein</topology>
    </subcellularLocation>
</comment>
<dbReference type="Pfam" id="PF00528">
    <property type="entry name" value="BPD_transp_1"/>
    <property type="match status" value="1"/>
</dbReference>
<dbReference type="Gene3D" id="1.10.3720.10">
    <property type="entry name" value="MetI-like"/>
    <property type="match status" value="1"/>
</dbReference>
<gene>
    <name evidence="10" type="ORF">N4R40_08300</name>
</gene>
<reference evidence="10 11" key="1">
    <citation type="journal article" date="2024" name="Int. J. Syst. Evol. Microbiol.">
        <title>Microbacterium memoriense sp. nov., a member of the Actinomycetota from marine beach sediment of the north coast of Portugal.</title>
        <authorList>
            <person name="Santos J.D.N.D."/>
            <person name="Klimek D."/>
            <person name="Calusinska M."/>
            <person name="Lobo-da-Cunha A."/>
            <person name="Catita J."/>
            <person name="Goncalves H."/>
            <person name="Gonzalez I."/>
            <person name="Lage O.M."/>
        </authorList>
    </citation>
    <scope>NUCLEOTIDE SEQUENCE [LARGE SCALE GENOMIC DNA]</scope>
    <source>
        <strain evidence="10 11">PMIC_1C1B</strain>
    </source>
</reference>
<keyword evidence="6 7" id="KW-0472">Membrane</keyword>
<evidence type="ECO:0000256" key="2">
    <source>
        <dbReference type="ARBA" id="ARBA00022448"/>
    </source>
</evidence>
<feature type="region of interest" description="Disordered" evidence="8">
    <location>
        <begin position="1"/>
        <end position="34"/>
    </location>
</feature>
<proteinExistence type="inferred from homology"/>
<dbReference type="RefSeq" id="WP_261606906.1">
    <property type="nucleotide sequence ID" value="NZ_JAODOR010000010.1"/>
</dbReference>
<keyword evidence="4 7" id="KW-0812">Transmembrane</keyword>
<dbReference type="PROSITE" id="PS50928">
    <property type="entry name" value="ABC_TM1"/>
    <property type="match status" value="1"/>
</dbReference>